<accession>A0A8J5JK88</accession>
<keyword evidence="1" id="KW-0472">Membrane</keyword>
<evidence type="ECO:0000256" key="1">
    <source>
        <dbReference type="SAM" id="Phobius"/>
    </source>
</evidence>
<proteinExistence type="predicted"/>
<dbReference type="Proteomes" id="UP000747542">
    <property type="component" value="Unassembled WGS sequence"/>
</dbReference>
<reference evidence="2" key="1">
    <citation type="journal article" date="2021" name="Sci. Adv.">
        <title>The American lobster genome reveals insights on longevity, neural, and immune adaptations.</title>
        <authorList>
            <person name="Polinski J.M."/>
            <person name="Zimin A.V."/>
            <person name="Clark K.F."/>
            <person name="Kohn A.B."/>
            <person name="Sadowski N."/>
            <person name="Timp W."/>
            <person name="Ptitsyn A."/>
            <person name="Khanna P."/>
            <person name="Romanova D.Y."/>
            <person name="Williams P."/>
            <person name="Greenwood S.J."/>
            <person name="Moroz L.L."/>
            <person name="Walt D.R."/>
            <person name="Bodnar A.G."/>
        </authorList>
    </citation>
    <scope>NUCLEOTIDE SEQUENCE</scope>
    <source>
        <strain evidence="2">GMGI-L3</strain>
    </source>
</reference>
<protein>
    <submittedName>
        <fullName evidence="2">Uncharacterized protein</fullName>
    </submittedName>
</protein>
<sequence length="87" mass="10730">MFNHLFFNFVFLYTKGYILYIEFGPTLLFTVFCEYFSAFQYHILYCNYKFVLKTRIFPILSCVMSQYWSVNQRLRENYQKYTEGKCV</sequence>
<keyword evidence="1" id="KW-0812">Transmembrane</keyword>
<keyword evidence="3" id="KW-1185">Reference proteome</keyword>
<evidence type="ECO:0000313" key="3">
    <source>
        <dbReference type="Proteomes" id="UP000747542"/>
    </source>
</evidence>
<organism evidence="2 3">
    <name type="scientific">Homarus americanus</name>
    <name type="common">American lobster</name>
    <dbReference type="NCBI Taxonomy" id="6706"/>
    <lineage>
        <taxon>Eukaryota</taxon>
        <taxon>Metazoa</taxon>
        <taxon>Ecdysozoa</taxon>
        <taxon>Arthropoda</taxon>
        <taxon>Crustacea</taxon>
        <taxon>Multicrustacea</taxon>
        <taxon>Malacostraca</taxon>
        <taxon>Eumalacostraca</taxon>
        <taxon>Eucarida</taxon>
        <taxon>Decapoda</taxon>
        <taxon>Pleocyemata</taxon>
        <taxon>Astacidea</taxon>
        <taxon>Nephropoidea</taxon>
        <taxon>Nephropidae</taxon>
        <taxon>Homarus</taxon>
    </lineage>
</organism>
<dbReference type="AlphaFoldDB" id="A0A8J5JK88"/>
<evidence type="ECO:0000313" key="2">
    <source>
        <dbReference type="EMBL" id="KAG7158911.1"/>
    </source>
</evidence>
<gene>
    <name evidence="2" type="ORF">Hamer_G006289</name>
</gene>
<dbReference type="EMBL" id="JAHLQT010034244">
    <property type="protein sequence ID" value="KAG7158911.1"/>
    <property type="molecule type" value="Genomic_DNA"/>
</dbReference>
<comment type="caution">
    <text evidence="2">The sequence shown here is derived from an EMBL/GenBank/DDBJ whole genome shotgun (WGS) entry which is preliminary data.</text>
</comment>
<feature type="transmembrane region" description="Helical" evidence="1">
    <location>
        <begin position="17"/>
        <end position="38"/>
    </location>
</feature>
<name>A0A8J5JK88_HOMAM</name>
<keyword evidence="1" id="KW-1133">Transmembrane helix</keyword>